<evidence type="ECO:0000313" key="1">
    <source>
        <dbReference type="EMBL" id="SAK48890.1"/>
    </source>
</evidence>
<gene>
    <name evidence="1" type="ORF">AWB78_00928</name>
</gene>
<comment type="caution">
    <text evidence="1">The sequence shown here is derived from an EMBL/GenBank/DDBJ whole genome shotgun (WGS) entry which is preliminary data.</text>
</comment>
<dbReference type="Proteomes" id="UP000071859">
    <property type="component" value="Unassembled WGS sequence"/>
</dbReference>
<proteinExistence type="predicted"/>
<keyword evidence="2" id="KW-1185">Reference proteome</keyword>
<sequence>MKSFNRLANREFLIIVAIAASALSLHVRQRTIEMHAQAAHAPREDYGRICEPPAANVGEARMMSADCGIRADARRDRPHAPWV</sequence>
<evidence type="ECO:0000313" key="2">
    <source>
        <dbReference type="Proteomes" id="UP000071859"/>
    </source>
</evidence>
<dbReference type="OrthoDB" id="9132708at2"/>
<accession>A0A157ZTS4</accession>
<dbReference type="EMBL" id="FCOX02000003">
    <property type="protein sequence ID" value="SAK48890.1"/>
    <property type="molecule type" value="Genomic_DNA"/>
</dbReference>
<organism evidence="1 2">
    <name type="scientific">Caballeronia calidae</name>
    <dbReference type="NCBI Taxonomy" id="1777139"/>
    <lineage>
        <taxon>Bacteria</taxon>
        <taxon>Pseudomonadati</taxon>
        <taxon>Pseudomonadota</taxon>
        <taxon>Betaproteobacteria</taxon>
        <taxon>Burkholderiales</taxon>
        <taxon>Burkholderiaceae</taxon>
        <taxon>Caballeronia</taxon>
    </lineage>
</organism>
<reference evidence="1" key="1">
    <citation type="submission" date="2016-01" db="EMBL/GenBank/DDBJ databases">
        <authorList>
            <person name="Peeters C."/>
        </authorList>
    </citation>
    <scope>NUCLEOTIDE SEQUENCE</scope>
    <source>
        <strain evidence="1">LMG 29321</strain>
    </source>
</reference>
<name>A0A157ZTS4_9BURK</name>
<dbReference type="AlphaFoldDB" id="A0A157ZTS4"/>
<protein>
    <submittedName>
        <fullName evidence="1">Uncharacterized protein</fullName>
    </submittedName>
</protein>
<dbReference type="RefSeq" id="WP_062602697.1">
    <property type="nucleotide sequence ID" value="NZ_FCOX02000003.1"/>
</dbReference>